<name>A0AAD3RY08_NEPGR</name>
<protein>
    <submittedName>
        <fullName evidence="2">Uncharacterized protein</fullName>
    </submittedName>
</protein>
<comment type="caution">
    <text evidence="2">The sequence shown here is derived from an EMBL/GenBank/DDBJ whole genome shotgun (WGS) entry which is preliminary data.</text>
</comment>
<evidence type="ECO:0000256" key="1">
    <source>
        <dbReference type="SAM" id="MobiDB-lite"/>
    </source>
</evidence>
<organism evidence="2 3">
    <name type="scientific">Nepenthes gracilis</name>
    <name type="common">Slender pitcher plant</name>
    <dbReference type="NCBI Taxonomy" id="150966"/>
    <lineage>
        <taxon>Eukaryota</taxon>
        <taxon>Viridiplantae</taxon>
        <taxon>Streptophyta</taxon>
        <taxon>Embryophyta</taxon>
        <taxon>Tracheophyta</taxon>
        <taxon>Spermatophyta</taxon>
        <taxon>Magnoliopsida</taxon>
        <taxon>eudicotyledons</taxon>
        <taxon>Gunneridae</taxon>
        <taxon>Pentapetalae</taxon>
        <taxon>Caryophyllales</taxon>
        <taxon>Nepenthaceae</taxon>
        <taxon>Nepenthes</taxon>
    </lineage>
</organism>
<sequence>MLGIGGKQIDSIDASASGPLETPTRRAGSSLPTSAPSYNMRSVEGDRAEANPLHDSLIACILSTVVRPSSVDEEEEELDKATHR</sequence>
<accession>A0AAD3RY08</accession>
<evidence type="ECO:0000313" key="3">
    <source>
        <dbReference type="Proteomes" id="UP001279734"/>
    </source>
</evidence>
<gene>
    <name evidence="2" type="ORF">Nepgr_002743</name>
</gene>
<evidence type="ECO:0000313" key="2">
    <source>
        <dbReference type="EMBL" id="GMH00904.1"/>
    </source>
</evidence>
<feature type="region of interest" description="Disordered" evidence="1">
    <location>
        <begin position="1"/>
        <end position="47"/>
    </location>
</feature>
<feature type="compositionally biased region" description="Polar residues" evidence="1">
    <location>
        <begin position="30"/>
        <end position="40"/>
    </location>
</feature>
<reference evidence="2" key="1">
    <citation type="submission" date="2023-05" db="EMBL/GenBank/DDBJ databases">
        <title>Nepenthes gracilis genome sequencing.</title>
        <authorList>
            <person name="Fukushima K."/>
        </authorList>
    </citation>
    <scope>NUCLEOTIDE SEQUENCE</scope>
    <source>
        <strain evidence="2">SING2019-196</strain>
    </source>
</reference>
<dbReference type="AlphaFoldDB" id="A0AAD3RY08"/>
<dbReference type="EMBL" id="BSYO01000002">
    <property type="protein sequence ID" value="GMH00904.1"/>
    <property type="molecule type" value="Genomic_DNA"/>
</dbReference>
<dbReference type="Proteomes" id="UP001279734">
    <property type="component" value="Unassembled WGS sequence"/>
</dbReference>
<keyword evidence="3" id="KW-1185">Reference proteome</keyword>
<proteinExistence type="predicted"/>